<dbReference type="Proteomes" id="UP000729402">
    <property type="component" value="Unassembled WGS sequence"/>
</dbReference>
<protein>
    <submittedName>
        <fullName evidence="1">Uncharacterized protein</fullName>
    </submittedName>
</protein>
<dbReference type="PANTHER" id="PTHR32387">
    <property type="entry name" value="WU:FJ29H11"/>
    <property type="match status" value="1"/>
</dbReference>
<organism evidence="1 2">
    <name type="scientific">Zizania palustris</name>
    <name type="common">Northern wild rice</name>
    <dbReference type="NCBI Taxonomy" id="103762"/>
    <lineage>
        <taxon>Eukaryota</taxon>
        <taxon>Viridiplantae</taxon>
        <taxon>Streptophyta</taxon>
        <taxon>Embryophyta</taxon>
        <taxon>Tracheophyta</taxon>
        <taxon>Spermatophyta</taxon>
        <taxon>Magnoliopsida</taxon>
        <taxon>Liliopsida</taxon>
        <taxon>Poales</taxon>
        <taxon>Poaceae</taxon>
        <taxon>BOP clade</taxon>
        <taxon>Oryzoideae</taxon>
        <taxon>Oryzeae</taxon>
        <taxon>Zizaniinae</taxon>
        <taxon>Zizania</taxon>
    </lineage>
</organism>
<dbReference type="EMBL" id="JAAALK010000284">
    <property type="protein sequence ID" value="KAG8068852.1"/>
    <property type="molecule type" value="Genomic_DNA"/>
</dbReference>
<reference evidence="1" key="1">
    <citation type="journal article" date="2021" name="bioRxiv">
        <title>Whole Genome Assembly and Annotation of Northern Wild Rice, Zizania palustris L., Supports a Whole Genome Duplication in the Zizania Genus.</title>
        <authorList>
            <person name="Haas M."/>
            <person name="Kono T."/>
            <person name="Macchietto M."/>
            <person name="Millas R."/>
            <person name="McGilp L."/>
            <person name="Shao M."/>
            <person name="Duquette J."/>
            <person name="Hirsch C.N."/>
            <person name="Kimball J."/>
        </authorList>
    </citation>
    <scope>NUCLEOTIDE SEQUENCE</scope>
    <source>
        <tissue evidence="1">Fresh leaf tissue</tissue>
    </source>
</reference>
<evidence type="ECO:0000313" key="2">
    <source>
        <dbReference type="Proteomes" id="UP000729402"/>
    </source>
</evidence>
<dbReference type="AlphaFoldDB" id="A0A8J5VG33"/>
<gene>
    <name evidence="1" type="ORF">GUJ93_ZPchr0005g15865</name>
</gene>
<comment type="caution">
    <text evidence="1">The sequence shown here is derived from an EMBL/GenBank/DDBJ whole genome shotgun (WGS) entry which is preliminary data.</text>
</comment>
<accession>A0A8J5VG33</accession>
<evidence type="ECO:0000313" key="1">
    <source>
        <dbReference type="EMBL" id="KAG8068852.1"/>
    </source>
</evidence>
<reference evidence="1" key="2">
    <citation type="submission" date="2021-02" db="EMBL/GenBank/DDBJ databases">
        <authorList>
            <person name="Kimball J.A."/>
            <person name="Haas M.W."/>
            <person name="Macchietto M."/>
            <person name="Kono T."/>
            <person name="Duquette J."/>
            <person name="Shao M."/>
        </authorList>
    </citation>
    <scope>NUCLEOTIDE SEQUENCE</scope>
    <source>
        <tissue evidence="1">Fresh leaf tissue</tissue>
    </source>
</reference>
<keyword evidence="2" id="KW-1185">Reference proteome</keyword>
<dbReference type="PANTHER" id="PTHR32387:SF3">
    <property type="entry name" value="ATP_DNA BINDING PROTEIN"/>
    <property type="match status" value="1"/>
</dbReference>
<sequence length="186" mass="20896">MDVFGVRPGPSTEHYSKLWKTWESSVSELSIADCSAFWKFIAVNWGQNTNKLMSGCIKVPVYVDGKIILSNKKDVFIPDDLLLMDLFSKQSIFIWYPSSSLPSLSRARLNNIYGSIGVGTISEAVRKNDSFNLGSGDLKTVGLDKVIKVGLLQLVLAFFSDPDLDMPPEKRHKMISWLLNCDCRRD</sequence>
<proteinExistence type="predicted"/>
<dbReference type="OrthoDB" id="653513at2759"/>
<name>A0A8J5VG33_ZIZPA</name>
<dbReference type="InterPro" id="IPR052957">
    <property type="entry name" value="Auxin_embryo_med"/>
</dbReference>